<feature type="binding site" evidence="4">
    <location>
        <position position="92"/>
    </location>
    <ligand>
        <name>Zn(2+)</name>
        <dbReference type="ChEBI" id="CHEBI:29105"/>
    </ligand>
</feature>
<evidence type="ECO:0000313" key="5">
    <source>
        <dbReference type="EMBL" id="KAJ7785867.1"/>
    </source>
</evidence>
<dbReference type="Gene3D" id="3.40.1050.10">
    <property type="entry name" value="Carbonic anhydrase"/>
    <property type="match status" value="1"/>
</dbReference>
<keyword evidence="3 4" id="KW-0862">Zinc</keyword>
<dbReference type="InterPro" id="IPR001765">
    <property type="entry name" value="Carbonic_anhydrase"/>
</dbReference>
<feature type="binding site" evidence="4">
    <location>
        <position position="94"/>
    </location>
    <ligand>
        <name>Zn(2+)</name>
        <dbReference type="ChEBI" id="CHEBI:29105"/>
    </ligand>
</feature>
<keyword evidence="2 4" id="KW-0479">Metal-binding</keyword>
<dbReference type="PANTHER" id="PTHR43175:SF3">
    <property type="entry name" value="CARBON DISULFIDE HYDROLASE"/>
    <property type="match status" value="1"/>
</dbReference>
<accession>A0AAD7KIX7</accession>
<evidence type="ECO:0008006" key="7">
    <source>
        <dbReference type="Google" id="ProtNLM"/>
    </source>
</evidence>
<protein>
    <recommendedName>
        <fullName evidence="7">Carbonic anhydrase</fullName>
    </recommendedName>
</protein>
<dbReference type="SUPFAM" id="SSF53056">
    <property type="entry name" value="beta-carbonic anhydrase, cab"/>
    <property type="match status" value="1"/>
</dbReference>
<gene>
    <name evidence="5" type="ORF">B0H16DRAFT_7767</name>
</gene>
<comment type="caution">
    <text evidence="5">The sequence shown here is derived from an EMBL/GenBank/DDBJ whole genome shotgun (WGS) entry which is preliminary data.</text>
</comment>
<dbReference type="GO" id="GO:0008270">
    <property type="term" value="F:zinc ion binding"/>
    <property type="evidence" value="ECO:0007669"/>
    <property type="project" value="InterPro"/>
</dbReference>
<dbReference type="PANTHER" id="PTHR43175">
    <property type="entry name" value="CARBONIC ANHYDRASE"/>
    <property type="match status" value="1"/>
</dbReference>
<dbReference type="GO" id="GO:0004089">
    <property type="term" value="F:carbonate dehydratase activity"/>
    <property type="evidence" value="ECO:0007669"/>
    <property type="project" value="InterPro"/>
</dbReference>
<proteinExistence type="inferred from homology"/>
<evidence type="ECO:0000256" key="2">
    <source>
        <dbReference type="ARBA" id="ARBA00022723"/>
    </source>
</evidence>
<comment type="cofactor">
    <cofactor evidence="4">
        <name>Zn(2+)</name>
        <dbReference type="ChEBI" id="CHEBI:29105"/>
    </cofactor>
    <text evidence="4">Binds 1 zinc ion per subunit.</text>
</comment>
<comment type="similarity">
    <text evidence="1">Belongs to the beta-class carbonic anhydrase family.</text>
</comment>
<dbReference type="InterPro" id="IPR036874">
    <property type="entry name" value="Carbonic_anhydrase_sf"/>
</dbReference>
<name>A0AAD7KIX7_9AGAR</name>
<reference evidence="5" key="1">
    <citation type="submission" date="2023-03" db="EMBL/GenBank/DDBJ databases">
        <title>Massive genome expansion in bonnet fungi (Mycena s.s.) driven by repeated elements and novel gene families across ecological guilds.</title>
        <authorList>
            <consortium name="Lawrence Berkeley National Laboratory"/>
            <person name="Harder C.B."/>
            <person name="Miyauchi S."/>
            <person name="Viragh M."/>
            <person name="Kuo A."/>
            <person name="Thoen E."/>
            <person name="Andreopoulos B."/>
            <person name="Lu D."/>
            <person name="Skrede I."/>
            <person name="Drula E."/>
            <person name="Henrissat B."/>
            <person name="Morin E."/>
            <person name="Kohler A."/>
            <person name="Barry K."/>
            <person name="LaButti K."/>
            <person name="Morin E."/>
            <person name="Salamov A."/>
            <person name="Lipzen A."/>
            <person name="Mereny Z."/>
            <person name="Hegedus B."/>
            <person name="Baldrian P."/>
            <person name="Stursova M."/>
            <person name="Weitz H."/>
            <person name="Taylor A."/>
            <person name="Grigoriev I.V."/>
            <person name="Nagy L.G."/>
            <person name="Martin F."/>
            <person name="Kauserud H."/>
        </authorList>
    </citation>
    <scope>NUCLEOTIDE SEQUENCE</scope>
    <source>
        <strain evidence="5">CBHHK182m</strain>
    </source>
</reference>
<dbReference type="Proteomes" id="UP001215598">
    <property type="component" value="Unassembled WGS sequence"/>
</dbReference>
<dbReference type="AlphaFoldDB" id="A0AAD7KIX7"/>
<keyword evidence="6" id="KW-1185">Reference proteome</keyword>
<evidence type="ECO:0000256" key="1">
    <source>
        <dbReference type="ARBA" id="ARBA00006217"/>
    </source>
</evidence>
<feature type="binding site" evidence="4">
    <location>
        <position position="161"/>
    </location>
    <ligand>
        <name>Zn(2+)</name>
        <dbReference type="ChEBI" id="CHEBI:29105"/>
    </ligand>
</feature>
<dbReference type="EMBL" id="JARKIB010000001">
    <property type="protein sequence ID" value="KAJ7785867.1"/>
    <property type="molecule type" value="Genomic_DNA"/>
</dbReference>
<evidence type="ECO:0000256" key="4">
    <source>
        <dbReference type="PIRSR" id="PIRSR601765-1"/>
    </source>
</evidence>
<evidence type="ECO:0000256" key="3">
    <source>
        <dbReference type="ARBA" id="ARBA00022833"/>
    </source>
</evidence>
<evidence type="ECO:0000313" key="6">
    <source>
        <dbReference type="Proteomes" id="UP001215598"/>
    </source>
</evidence>
<sequence length="192" mass="21150">MALSSSYKLQSPPLAFAVTHQNSHETAHFPFPTAMFRKNPVAQTLFSHSHGATLFTTAQRRHTSFVKKEKTAEPSAPPIALPPTKRLAIVTCMDARIKWNPVSFDYALSDAFSIPSSSLGSLRVMRISFGMPGAWHAIRSLVISQRLLGTRNITIYRHTGCCMVTFAARNLSNSSSQWVRPDSTACAEQVDA</sequence>
<organism evidence="5 6">
    <name type="scientific">Mycena metata</name>
    <dbReference type="NCBI Taxonomy" id="1033252"/>
    <lineage>
        <taxon>Eukaryota</taxon>
        <taxon>Fungi</taxon>
        <taxon>Dikarya</taxon>
        <taxon>Basidiomycota</taxon>
        <taxon>Agaricomycotina</taxon>
        <taxon>Agaricomycetes</taxon>
        <taxon>Agaricomycetidae</taxon>
        <taxon>Agaricales</taxon>
        <taxon>Marasmiineae</taxon>
        <taxon>Mycenaceae</taxon>
        <taxon>Mycena</taxon>
    </lineage>
</organism>
<feature type="binding site" evidence="4">
    <location>
        <position position="158"/>
    </location>
    <ligand>
        <name>Zn(2+)</name>
        <dbReference type="ChEBI" id="CHEBI:29105"/>
    </ligand>
</feature>